<accession>A0ACC2BKX8</accession>
<protein>
    <submittedName>
        <fullName evidence="1">Uncharacterized protein</fullName>
    </submittedName>
</protein>
<name>A0ACC2BKX8_DIPCM</name>
<dbReference type="EMBL" id="CM055105">
    <property type="protein sequence ID" value="KAJ7530418.1"/>
    <property type="molecule type" value="Genomic_DNA"/>
</dbReference>
<dbReference type="Proteomes" id="UP001162992">
    <property type="component" value="Chromosome 14"/>
</dbReference>
<evidence type="ECO:0000313" key="2">
    <source>
        <dbReference type="Proteomes" id="UP001162992"/>
    </source>
</evidence>
<reference evidence="2" key="1">
    <citation type="journal article" date="2024" name="Proc. Natl. Acad. Sci. U.S.A.">
        <title>Extraordinary preservation of gene collinearity over three hundred million years revealed in homosporous lycophytes.</title>
        <authorList>
            <person name="Li C."/>
            <person name="Wickell D."/>
            <person name="Kuo L.Y."/>
            <person name="Chen X."/>
            <person name="Nie B."/>
            <person name="Liao X."/>
            <person name="Peng D."/>
            <person name="Ji J."/>
            <person name="Jenkins J."/>
            <person name="Williams M."/>
            <person name="Shu S."/>
            <person name="Plott C."/>
            <person name="Barry K."/>
            <person name="Rajasekar S."/>
            <person name="Grimwood J."/>
            <person name="Han X."/>
            <person name="Sun S."/>
            <person name="Hou Z."/>
            <person name="He W."/>
            <person name="Dai G."/>
            <person name="Sun C."/>
            <person name="Schmutz J."/>
            <person name="Leebens-Mack J.H."/>
            <person name="Li F.W."/>
            <person name="Wang L."/>
        </authorList>
    </citation>
    <scope>NUCLEOTIDE SEQUENCE [LARGE SCALE GENOMIC DNA]</scope>
    <source>
        <strain evidence="2">cv. PW_Plant_1</strain>
    </source>
</reference>
<proteinExistence type="predicted"/>
<sequence>MASRTFYFNLKDKRWTMSSMFSASLDFMLTSIFLVSACISILTSKLMRSFQLEPPCCQPGFQSTVSYSLKGNEPMKSLCIYHNNKLTAITYNAVDRQRVHVHHLCEDCVLLNFYSSDKSSRFSDNVFVEKIANESSEKSTDEQTCILCTYQNVNSFSKGIYTFPKYVKVEGAARSSQGDMGSDSGSADCSSLDSMRSCCFYCKEPRGRNRRNFPIERKFARFSVESLEDRPWDSLSTEPEIPFASMKEKKISVKEGSPKRYRNIDKPTKGSTFNGKLDVTGEAGGLFEQHIYWTRLQQGENIERNTFYGSKVSEEVEAHPLEFHTNSFTTSDLVVKYDTTLKGSTSKKDRENETRLHHVDAKSKVLTRASEHENRMQILQKAIKVEREAVDTFYKELEGHLNASVLAASETLARIDDLQEEKTAVQIEASEKIELCRHILLDDRVRQWRRQKLKREEFENCYKTGRMSSAKWSEKPVLVPEAREKTHSIGGSELKIGVKDYGRDSIGIVDTRSDNLTEEVSKIKSFKKIEAPNTEKTMKVKKFRRQMNSLPQTKTTNPEANTLRIPPKVEREKLPRKLLLVPERSNDAALESGTAKEEERTTESGDMEDGQYYESSDSIYPVKQQHIGKKLLRPLFDFPDNSQWASRVRDKKESCSEIDYSEDDASVLGFYFETEGDECWSDSEDLLNDKTDGPTDSATENTDECITIEMDSTVTMHQDDEKIKKVVGVGLNFIC</sequence>
<keyword evidence="2" id="KW-1185">Reference proteome</keyword>
<organism evidence="1 2">
    <name type="scientific">Diphasiastrum complanatum</name>
    <name type="common">Issler's clubmoss</name>
    <name type="synonym">Lycopodium complanatum</name>
    <dbReference type="NCBI Taxonomy" id="34168"/>
    <lineage>
        <taxon>Eukaryota</taxon>
        <taxon>Viridiplantae</taxon>
        <taxon>Streptophyta</taxon>
        <taxon>Embryophyta</taxon>
        <taxon>Tracheophyta</taxon>
        <taxon>Lycopodiopsida</taxon>
        <taxon>Lycopodiales</taxon>
        <taxon>Lycopodiaceae</taxon>
        <taxon>Lycopodioideae</taxon>
        <taxon>Diphasiastrum</taxon>
    </lineage>
</organism>
<gene>
    <name evidence="1" type="ORF">O6H91_14G003400</name>
</gene>
<evidence type="ECO:0000313" key="1">
    <source>
        <dbReference type="EMBL" id="KAJ7530418.1"/>
    </source>
</evidence>
<comment type="caution">
    <text evidence="1">The sequence shown here is derived from an EMBL/GenBank/DDBJ whole genome shotgun (WGS) entry which is preliminary data.</text>
</comment>